<sequence>MFQTINPKDSKLRKLPYPYNGALSISSDIEFFSFVFFEEFMKFVNTDKQTKLGTGLNLEITSSLFFFSAYDYTFSYFKGADVNAPLSREANRIEDYLKSGWIDTNHSYGDFFQSDEFTRAHANRYYEALEKLNVTLEVFTNHGGNNGNLGNHVDMYQGDNPDSGVYHADLLQPNGVRYIWLDSGHYNIELLDKLRPIKNQVLKLLGKNSGFLMKKKQLFIPEKLRDNNAFKGFIRFRSTGKHGPDFSTLDSQLKQINWNKLYKQKGISIIYQHLGVISTSPEGVCTPATVDGIKNKENTLLAPFYFLAEESQKKNLWVCGTARLLRYVDMIESTEVIYIPNKNRHELICSEKVDLAPNAFFQGLTFYTKTNHPVQLYYKNTQLKVIKNGTDETGKHSITVPIQKLENIWK</sequence>
<dbReference type="eggNOG" id="COG0726">
    <property type="taxonomic scope" value="Bacteria"/>
</dbReference>
<proteinExistence type="predicted"/>
<gene>
    <name evidence="1" type="ORF">M23134_05632</name>
</gene>
<protein>
    <submittedName>
        <fullName evidence="1">Uncharacterized protein</fullName>
    </submittedName>
</protein>
<dbReference type="Proteomes" id="UP000004095">
    <property type="component" value="Unassembled WGS sequence"/>
</dbReference>
<dbReference type="RefSeq" id="WP_004155525.1">
    <property type="nucleotide sequence ID" value="NZ_AAWS01000009.1"/>
</dbReference>
<evidence type="ECO:0000313" key="1">
    <source>
        <dbReference type="EMBL" id="EAY29760.1"/>
    </source>
</evidence>
<reference evidence="1 2" key="1">
    <citation type="submission" date="2007-01" db="EMBL/GenBank/DDBJ databases">
        <authorList>
            <person name="Haygood M."/>
            <person name="Podell S."/>
            <person name="Anderson C."/>
            <person name="Hopkinson B."/>
            <person name="Roe K."/>
            <person name="Barbeau K."/>
            <person name="Gaasterland T."/>
            <person name="Ferriera S."/>
            <person name="Johnson J."/>
            <person name="Kravitz S."/>
            <person name="Beeson K."/>
            <person name="Sutton G."/>
            <person name="Rogers Y.-H."/>
            <person name="Friedman R."/>
            <person name="Frazier M."/>
            <person name="Venter J.C."/>
        </authorList>
    </citation>
    <scope>NUCLEOTIDE SEQUENCE [LARGE SCALE GENOMIC DNA]</scope>
    <source>
        <strain evidence="1 2">ATCC 23134</strain>
    </source>
</reference>
<dbReference type="AlphaFoldDB" id="A1ZI92"/>
<dbReference type="EMBL" id="AAWS01000009">
    <property type="protein sequence ID" value="EAY29760.1"/>
    <property type="molecule type" value="Genomic_DNA"/>
</dbReference>
<evidence type="ECO:0000313" key="2">
    <source>
        <dbReference type="Proteomes" id="UP000004095"/>
    </source>
</evidence>
<accession>A1ZI92</accession>
<dbReference type="OrthoDB" id="5540948at2"/>
<comment type="caution">
    <text evidence="1">The sequence shown here is derived from an EMBL/GenBank/DDBJ whole genome shotgun (WGS) entry which is preliminary data.</text>
</comment>
<organism evidence="1 2">
    <name type="scientific">Microscilla marina ATCC 23134</name>
    <dbReference type="NCBI Taxonomy" id="313606"/>
    <lineage>
        <taxon>Bacteria</taxon>
        <taxon>Pseudomonadati</taxon>
        <taxon>Bacteroidota</taxon>
        <taxon>Cytophagia</taxon>
        <taxon>Cytophagales</taxon>
        <taxon>Microscillaceae</taxon>
        <taxon>Microscilla</taxon>
    </lineage>
</organism>
<keyword evidence="2" id="KW-1185">Reference proteome</keyword>
<name>A1ZI92_MICM2</name>